<reference evidence="1 2" key="1">
    <citation type="journal article" date="2021" name="Nat. Plants">
        <title>The Taxus genome provides insights into paclitaxel biosynthesis.</title>
        <authorList>
            <person name="Xiong X."/>
            <person name="Gou J."/>
            <person name="Liao Q."/>
            <person name="Li Y."/>
            <person name="Zhou Q."/>
            <person name="Bi G."/>
            <person name="Li C."/>
            <person name="Du R."/>
            <person name="Wang X."/>
            <person name="Sun T."/>
            <person name="Guo L."/>
            <person name="Liang H."/>
            <person name="Lu P."/>
            <person name="Wu Y."/>
            <person name="Zhang Z."/>
            <person name="Ro D.K."/>
            <person name="Shang Y."/>
            <person name="Huang S."/>
            <person name="Yan J."/>
        </authorList>
    </citation>
    <scope>NUCLEOTIDE SEQUENCE [LARGE SCALE GENOMIC DNA]</scope>
    <source>
        <strain evidence="1">Ta-2019</strain>
    </source>
</reference>
<proteinExistence type="predicted"/>
<protein>
    <recommendedName>
        <fullName evidence="3">DUF659 domain-containing protein</fullName>
    </recommendedName>
</protein>
<comment type="caution">
    <text evidence="1">The sequence shown here is derived from an EMBL/GenBank/DDBJ whole genome shotgun (WGS) entry which is preliminary data.</text>
</comment>
<keyword evidence="2" id="KW-1185">Reference proteome</keyword>
<dbReference type="EMBL" id="JAHRHJ020003813">
    <property type="protein sequence ID" value="KAH9288836.1"/>
    <property type="molecule type" value="Genomic_DNA"/>
</dbReference>
<gene>
    <name evidence="1" type="ORF">KI387_032953</name>
</gene>
<sequence length="62" mass="6885">SPLFWEMCRVVLEQAPTRYVPPGSKKLRTTSLVKAKQVDKILAPIKASWLSNGVSIVSDGWT</sequence>
<accession>A0AA38F4D0</accession>
<evidence type="ECO:0008006" key="3">
    <source>
        <dbReference type="Google" id="ProtNLM"/>
    </source>
</evidence>
<dbReference type="Proteomes" id="UP000824469">
    <property type="component" value="Unassembled WGS sequence"/>
</dbReference>
<organism evidence="1 2">
    <name type="scientific">Taxus chinensis</name>
    <name type="common">Chinese yew</name>
    <name type="synonym">Taxus wallichiana var. chinensis</name>
    <dbReference type="NCBI Taxonomy" id="29808"/>
    <lineage>
        <taxon>Eukaryota</taxon>
        <taxon>Viridiplantae</taxon>
        <taxon>Streptophyta</taxon>
        <taxon>Embryophyta</taxon>
        <taxon>Tracheophyta</taxon>
        <taxon>Spermatophyta</taxon>
        <taxon>Pinopsida</taxon>
        <taxon>Pinidae</taxon>
        <taxon>Conifers II</taxon>
        <taxon>Cupressales</taxon>
        <taxon>Taxaceae</taxon>
        <taxon>Taxus</taxon>
    </lineage>
</organism>
<feature type="non-terminal residue" evidence="1">
    <location>
        <position position="1"/>
    </location>
</feature>
<evidence type="ECO:0000313" key="1">
    <source>
        <dbReference type="EMBL" id="KAH9288836.1"/>
    </source>
</evidence>
<dbReference type="AlphaFoldDB" id="A0AA38F4D0"/>
<name>A0AA38F4D0_TAXCH</name>
<evidence type="ECO:0000313" key="2">
    <source>
        <dbReference type="Proteomes" id="UP000824469"/>
    </source>
</evidence>